<gene>
    <name evidence="2" type="ORF">EZS28_000307</name>
</gene>
<dbReference type="GO" id="GO:0005524">
    <property type="term" value="F:ATP binding"/>
    <property type="evidence" value="ECO:0007669"/>
    <property type="project" value="InterPro"/>
</dbReference>
<sequence>MNSADLQILKDLNWRFLHPWGKRRIYTIALQNGKLYTAKLIDIKNFNKEGWDSALALEQHINILQCISVDILSNNVAILMEHANLPSLEEILSSPYKSPPEYIVREIVGQILDGVKFLHDNNVTHGKLTADSILFQNLEKSDICVAKIDNYGFTSPPDDDERRDMIESISGQQDTDDIINADMKKFDVFMVGLLMMRLLAKGSDTLNTTQLPEGKLRK</sequence>
<dbReference type="GO" id="GO:0004672">
    <property type="term" value="F:protein kinase activity"/>
    <property type="evidence" value="ECO:0007669"/>
    <property type="project" value="InterPro"/>
</dbReference>
<evidence type="ECO:0000313" key="3">
    <source>
        <dbReference type="Proteomes" id="UP000324800"/>
    </source>
</evidence>
<accession>A0A5J4XAL9</accession>
<dbReference type="AlphaFoldDB" id="A0A5J4XAL9"/>
<reference evidence="2 3" key="1">
    <citation type="submission" date="2019-03" db="EMBL/GenBank/DDBJ databases">
        <title>Single cell metagenomics reveals metabolic interactions within the superorganism composed of flagellate Streblomastix strix and complex community of Bacteroidetes bacteria on its surface.</title>
        <authorList>
            <person name="Treitli S.C."/>
            <person name="Kolisko M."/>
            <person name="Husnik F."/>
            <person name="Keeling P."/>
            <person name="Hampl V."/>
        </authorList>
    </citation>
    <scope>NUCLEOTIDE SEQUENCE [LARGE SCALE GENOMIC DNA]</scope>
    <source>
        <strain evidence="2">ST1C</strain>
    </source>
</reference>
<feature type="domain" description="Protein kinase" evidence="1">
    <location>
        <begin position="1"/>
        <end position="218"/>
    </location>
</feature>
<dbReference type="InterPro" id="IPR011009">
    <property type="entry name" value="Kinase-like_dom_sf"/>
</dbReference>
<evidence type="ECO:0000313" key="2">
    <source>
        <dbReference type="EMBL" id="KAA6404170.1"/>
    </source>
</evidence>
<comment type="caution">
    <text evidence="2">The sequence shown here is derived from an EMBL/GenBank/DDBJ whole genome shotgun (WGS) entry which is preliminary data.</text>
</comment>
<evidence type="ECO:0000259" key="1">
    <source>
        <dbReference type="PROSITE" id="PS50011"/>
    </source>
</evidence>
<dbReference type="SUPFAM" id="SSF56112">
    <property type="entry name" value="Protein kinase-like (PK-like)"/>
    <property type="match status" value="1"/>
</dbReference>
<dbReference type="InterPro" id="IPR000719">
    <property type="entry name" value="Prot_kinase_dom"/>
</dbReference>
<name>A0A5J4XAL9_9EUKA</name>
<dbReference type="Pfam" id="PF00069">
    <property type="entry name" value="Pkinase"/>
    <property type="match status" value="1"/>
</dbReference>
<protein>
    <recommendedName>
        <fullName evidence="1">Protein kinase domain-containing protein</fullName>
    </recommendedName>
</protein>
<proteinExistence type="predicted"/>
<dbReference type="EMBL" id="SNRW01000023">
    <property type="protein sequence ID" value="KAA6404170.1"/>
    <property type="molecule type" value="Genomic_DNA"/>
</dbReference>
<organism evidence="2 3">
    <name type="scientific">Streblomastix strix</name>
    <dbReference type="NCBI Taxonomy" id="222440"/>
    <lineage>
        <taxon>Eukaryota</taxon>
        <taxon>Metamonada</taxon>
        <taxon>Preaxostyla</taxon>
        <taxon>Oxymonadida</taxon>
        <taxon>Streblomastigidae</taxon>
        <taxon>Streblomastix</taxon>
    </lineage>
</organism>
<dbReference type="Proteomes" id="UP000324800">
    <property type="component" value="Unassembled WGS sequence"/>
</dbReference>
<dbReference type="PROSITE" id="PS50011">
    <property type="entry name" value="PROTEIN_KINASE_DOM"/>
    <property type="match status" value="1"/>
</dbReference>
<dbReference type="Gene3D" id="1.10.510.10">
    <property type="entry name" value="Transferase(Phosphotransferase) domain 1"/>
    <property type="match status" value="1"/>
</dbReference>
<dbReference type="OrthoDB" id="5987198at2759"/>